<gene>
    <name evidence="2" type="ORF">RD792_007576</name>
</gene>
<comment type="caution">
    <text evidence="2">The sequence shown here is derived from an EMBL/GenBank/DDBJ whole genome shotgun (WGS) entry which is preliminary data.</text>
</comment>
<dbReference type="EMBL" id="JAYDYQ010002533">
    <property type="protein sequence ID" value="KAK4484970.1"/>
    <property type="molecule type" value="Genomic_DNA"/>
</dbReference>
<accession>A0ABR0D6Z2</accession>
<keyword evidence="3" id="KW-1185">Reference proteome</keyword>
<dbReference type="Proteomes" id="UP001291926">
    <property type="component" value="Unassembled WGS sequence"/>
</dbReference>
<organism evidence="2 3">
    <name type="scientific">Penstemon davidsonii</name>
    <dbReference type="NCBI Taxonomy" id="160366"/>
    <lineage>
        <taxon>Eukaryota</taxon>
        <taxon>Viridiplantae</taxon>
        <taxon>Streptophyta</taxon>
        <taxon>Embryophyta</taxon>
        <taxon>Tracheophyta</taxon>
        <taxon>Spermatophyta</taxon>
        <taxon>Magnoliopsida</taxon>
        <taxon>eudicotyledons</taxon>
        <taxon>Gunneridae</taxon>
        <taxon>Pentapetalae</taxon>
        <taxon>asterids</taxon>
        <taxon>lamiids</taxon>
        <taxon>Lamiales</taxon>
        <taxon>Plantaginaceae</taxon>
        <taxon>Cheloneae</taxon>
        <taxon>Penstemon</taxon>
    </lineage>
</organism>
<reference evidence="2 3" key="1">
    <citation type="journal article" date="2023" name="bioRxiv">
        <title>Genome report: Whole genome sequence and annotation of Penstemon davidsonii.</title>
        <authorList>
            <person name="Ostevik K.L."/>
            <person name="Alabady M."/>
            <person name="Zhang M."/>
            <person name="Rausher M.D."/>
        </authorList>
    </citation>
    <scope>NUCLEOTIDE SEQUENCE [LARGE SCALE GENOMIC DNA]</scope>
    <source>
        <strain evidence="2">DNT005</strain>
        <tissue evidence="2">Whole leaf</tissue>
    </source>
</reference>
<dbReference type="SUPFAM" id="SSF53474">
    <property type="entry name" value="alpha/beta-Hydrolases"/>
    <property type="match status" value="1"/>
</dbReference>
<evidence type="ECO:0000313" key="2">
    <source>
        <dbReference type="EMBL" id="KAK4484970.1"/>
    </source>
</evidence>
<name>A0ABR0D6Z2_9LAMI</name>
<evidence type="ECO:0000313" key="3">
    <source>
        <dbReference type="Proteomes" id="UP001291926"/>
    </source>
</evidence>
<dbReference type="InterPro" id="IPR029058">
    <property type="entry name" value="AB_hydrolase_fold"/>
</dbReference>
<evidence type="ECO:0000256" key="1">
    <source>
        <dbReference type="ARBA" id="ARBA00009431"/>
    </source>
</evidence>
<dbReference type="Gene3D" id="3.40.50.12670">
    <property type="match status" value="1"/>
</dbReference>
<dbReference type="Pfam" id="PF00450">
    <property type="entry name" value="Peptidase_S10"/>
    <property type="match status" value="1"/>
</dbReference>
<proteinExistence type="inferred from homology"/>
<sequence length="84" mass="9770">MNQGTIKNWKRCNKTLSAYESDVESVLKHHQLLNDKGYQVLAYSGDHDMIIPYMSTLKWIRSLNLSIDDEWRPWTVNGQVAGLF</sequence>
<dbReference type="InterPro" id="IPR001563">
    <property type="entry name" value="Peptidase_S10"/>
</dbReference>
<comment type="similarity">
    <text evidence="1">Belongs to the peptidase S10 family.</text>
</comment>
<protein>
    <submittedName>
        <fullName evidence="2">Uncharacterized protein</fullName>
    </submittedName>
</protein>